<keyword evidence="2" id="KW-1185">Reference proteome</keyword>
<dbReference type="Pfam" id="PF13671">
    <property type="entry name" value="AAA_33"/>
    <property type="match status" value="1"/>
</dbReference>
<dbReference type="RefSeq" id="WP_264327939.1">
    <property type="nucleotide sequence ID" value="NZ_JADEXQ010000154.1"/>
</dbReference>
<dbReference type="Gene3D" id="3.40.50.300">
    <property type="entry name" value="P-loop containing nucleotide triphosphate hydrolases"/>
    <property type="match status" value="1"/>
</dbReference>
<gene>
    <name evidence="1" type="ORF">IQ266_25655</name>
</gene>
<reference evidence="1" key="1">
    <citation type="submission" date="2020-10" db="EMBL/GenBank/DDBJ databases">
        <authorList>
            <person name="Castelo-Branco R."/>
            <person name="Eusebio N."/>
            <person name="Adriana R."/>
            <person name="Vieira A."/>
            <person name="Brugerolle De Fraissinette N."/>
            <person name="Rezende De Castro R."/>
            <person name="Schneider M.P."/>
            <person name="Vasconcelos V."/>
            <person name="Leao P.N."/>
        </authorList>
    </citation>
    <scope>NUCLEOTIDE SEQUENCE</scope>
    <source>
        <strain evidence="1">LEGE 11480</strain>
    </source>
</reference>
<protein>
    <submittedName>
        <fullName evidence="1">AAA family ATPase</fullName>
    </submittedName>
</protein>
<sequence length="683" mass="78673">MLNSVICHLLIAPPGAGKSTLAKAWTDYFPNTVWISTDRAREQFYGDANEQGEWHEIATILIQEITQAVTQGKSVIYDATNTKRAWRLGLLGKLQHLDAIWIGWQIEVSLETCLKQNQQRDRQVPKRVIQQHLQCLSMWPPCREEGFAAIHPVPQIDKAYDFEKIEYLIQLVPRQVKQRRNRYHNQVQHPYSSLLAFEQLIYLIAALMECPGLGNLQNEDPQVLQQQLNCPILPSFQSAIEEISYFIQQRYGFVYADIKAIAHNLDWLQENSIINAEYCSAPLNLELSVNPIAPEFSHRYSDHDAFTRLMLTIRFLAHHPIMVSGYQHKPLSARLADALRAEKVVGYSTASIRRDIQTVFKPYGIMSEHDLRQGYFVGTGILSREELLRVYQSLEGQAIQLSDPIALAAYETFEQRLKYLGLSSSNTYPIRTLVDQPIADPKYLSPSSLAQPEHAACLERAIRDGRIIRLYRIHGTGRFPQDSESLLPVLPLQIVFYNIGWYLGYQRLDNQLLQFERIDRLGAKFTDQIQEQHLQRQAYKNLLKLQQASYGVFLGTDAKQQQDFLSDQPERRNKVEATLEIWLDDVMFKFVSEGTMRFPNIRMSPRRASMSDEEKRLIFNLEPTQDAVFPHRLQAVMPRWSIESVDLRTWISSFAGQIKVIAPQNLACDIVTRAKAVVKIYKN</sequence>
<dbReference type="AlphaFoldDB" id="A0A928VSW9"/>
<dbReference type="Proteomes" id="UP000625316">
    <property type="component" value="Unassembled WGS sequence"/>
</dbReference>
<dbReference type="InterPro" id="IPR027417">
    <property type="entry name" value="P-loop_NTPase"/>
</dbReference>
<evidence type="ECO:0000313" key="2">
    <source>
        <dbReference type="Proteomes" id="UP000625316"/>
    </source>
</evidence>
<evidence type="ECO:0000313" key="1">
    <source>
        <dbReference type="EMBL" id="MBE9033128.1"/>
    </source>
</evidence>
<organism evidence="1 2">
    <name type="scientific">Romeriopsis navalis LEGE 11480</name>
    <dbReference type="NCBI Taxonomy" id="2777977"/>
    <lineage>
        <taxon>Bacteria</taxon>
        <taxon>Bacillati</taxon>
        <taxon>Cyanobacteriota</taxon>
        <taxon>Cyanophyceae</taxon>
        <taxon>Leptolyngbyales</taxon>
        <taxon>Leptolyngbyaceae</taxon>
        <taxon>Romeriopsis</taxon>
        <taxon>Romeriopsis navalis</taxon>
    </lineage>
</organism>
<accession>A0A928VSW9</accession>
<dbReference type="SUPFAM" id="SSF52540">
    <property type="entry name" value="P-loop containing nucleoside triphosphate hydrolases"/>
    <property type="match status" value="1"/>
</dbReference>
<dbReference type="EMBL" id="JADEXQ010000154">
    <property type="protein sequence ID" value="MBE9033128.1"/>
    <property type="molecule type" value="Genomic_DNA"/>
</dbReference>
<proteinExistence type="predicted"/>
<name>A0A928VSW9_9CYAN</name>
<comment type="caution">
    <text evidence="1">The sequence shown here is derived from an EMBL/GenBank/DDBJ whole genome shotgun (WGS) entry which is preliminary data.</text>
</comment>